<sequence length="60" mass="6522">MADHSPHAAPVPATPVPLSVEDGSTHTERRVNVRVFIYVIGLHVFAGLAMLLFFAGQHRS</sequence>
<evidence type="ECO:0000256" key="1">
    <source>
        <dbReference type="SAM" id="MobiDB-lite"/>
    </source>
</evidence>
<dbReference type="EMBL" id="JADPRT010000024">
    <property type="protein sequence ID" value="MBF9073622.1"/>
    <property type="molecule type" value="Genomic_DNA"/>
</dbReference>
<dbReference type="AlphaFoldDB" id="A0A931FG75"/>
<proteinExistence type="predicted"/>
<gene>
    <name evidence="3" type="ORF">I2501_36980</name>
</gene>
<evidence type="ECO:0000313" key="3">
    <source>
        <dbReference type="EMBL" id="MBF9073622.1"/>
    </source>
</evidence>
<reference evidence="3" key="1">
    <citation type="submission" date="2020-11" db="EMBL/GenBank/DDBJ databases">
        <title>Isolation and identification of active actinomycetes.</title>
        <authorList>
            <person name="Yu B."/>
        </authorList>
    </citation>
    <scope>NUCLEOTIDE SEQUENCE</scope>
    <source>
        <strain evidence="3">NEAU-YB345</strain>
    </source>
</reference>
<evidence type="ECO:0000256" key="2">
    <source>
        <dbReference type="SAM" id="Phobius"/>
    </source>
</evidence>
<dbReference type="Proteomes" id="UP000657385">
    <property type="component" value="Unassembled WGS sequence"/>
</dbReference>
<keyword evidence="2" id="KW-0812">Transmembrane</keyword>
<keyword evidence="2" id="KW-1133">Transmembrane helix</keyword>
<protein>
    <submittedName>
        <fullName evidence="3">Uncharacterized protein</fullName>
    </submittedName>
</protein>
<feature type="region of interest" description="Disordered" evidence="1">
    <location>
        <begin position="1"/>
        <end position="25"/>
    </location>
</feature>
<name>A0A931FG75_9ACTN</name>
<comment type="caution">
    <text evidence="3">The sequence shown here is derived from an EMBL/GenBank/DDBJ whole genome shotgun (WGS) entry which is preliminary data.</text>
</comment>
<keyword evidence="4" id="KW-1185">Reference proteome</keyword>
<feature type="compositionally biased region" description="Low complexity" evidence="1">
    <location>
        <begin position="7"/>
        <end position="20"/>
    </location>
</feature>
<keyword evidence="2" id="KW-0472">Membrane</keyword>
<evidence type="ECO:0000313" key="4">
    <source>
        <dbReference type="Proteomes" id="UP000657385"/>
    </source>
</evidence>
<dbReference type="Pfam" id="PF19621">
    <property type="entry name" value="DUF6126"/>
    <property type="match status" value="1"/>
</dbReference>
<feature type="transmembrane region" description="Helical" evidence="2">
    <location>
        <begin position="35"/>
        <end position="55"/>
    </location>
</feature>
<dbReference type="RefSeq" id="WP_196198507.1">
    <property type="nucleotide sequence ID" value="NZ_JADPRT010000024.1"/>
</dbReference>
<organism evidence="3 4">
    <name type="scientific">Streptacidiphilus fuscans</name>
    <dbReference type="NCBI Taxonomy" id="2789292"/>
    <lineage>
        <taxon>Bacteria</taxon>
        <taxon>Bacillati</taxon>
        <taxon>Actinomycetota</taxon>
        <taxon>Actinomycetes</taxon>
        <taxon>Kitasatosporales</taxon>
        <taxon>Streptomycetaceae</taxon>
        <taxon>Streptacidiphilus</taxon>
    </lineage>
</organism>
<dbReference type="InterPro" id="IPR046129">
    <property type="entry name" value="DUF6126"/>
</dbReference>
<accession>A0A931FG75</accession>